<reference evidence="2" key="1">
    <citation type="journal article" date="2015" name="BMC Genomics">
        <title>Draft genome of a commonly misdiagnosed multidrug resistant pathogen Candida auris.</title>
        <authorList>
            <person name="Chatterjee S."/>
            <person name="Alampalli S.V."/>
            <person name="Nageshan R.K."/>
            <person name="Chettiar S.T."/>
            <person name="Joshi S."/>
            <person name="Tatu U.S."/>
        </authorList>
    </citation>
    <scope>NUCLEOTIDE SEQUENCE [LARGE SCALE GENOMIC DNA]</scope>
    <source>
        <strain evidence="2">6684</strain>
    </source>
</reference>
<dbReference type="EMBL" id="LGST01000016">
    <property type="protein sequence ID" value="KNE00829.1"/>
    <property type="molecule type" value="Genomic_DNA"/>
</dbReference>
<evidence type="ECO:0000313" key="1">
    <source>
        <dbReference type="EMBL" id="KNE00829.1"/>
    </source>
</evidence>
<protein>
    <submittedName>
        <fullName evidence="1">Uncharacterized protein</fullName>
    </submittedName>
</protein>
<dbReference type="AlphaFoldDB" id="A0A0L0P3E2"/>
<comment type="caution">
    <text evidence="1">The sequence shown here is derived from an EMBL/GenBank/DDBJ whole genome shotgun (WGS) entry which is preliminary data.</text>
</comment>
<proteinExistence type="predicted"/>
<organism evidence="1 2">
    <name type="scientific">Candidozyma auris</name>
    <name type="common">Yeast</name>
    <name type="synonym">Candida auris</name>
    <dbReference type="NCBI Taxonomy" id="498019"/>
    <lineage>
        <taxon>Eukaryota</taxon>
        <taxon>Fungi</taxon>
        <taxon>Dikarya</taxon>
        <taxon>Ascomycota</taxon>
        <taxon>Saccharomycotina</taxon>
        <taxon>Pichiomycetes</taxon>
        <taxon>Metschnikowiaceae</taxon>
        <taxon>Candidozyma</taxon>
    </lineage>
</organism>
<evidence type="ECO:0000313" key="2">
    <source>
        <dbReference type="Proteomes" id="UP000037122"/>
    </source>
</evidence>
<name>A0A0L0P3E2_CANAR</name>
<gene>
    <name evidence="1" type="ORF">QG37_01693</name>
</gene>
<dbReference type="Proteomes" id="UP000037122">
    <property type="component" value="Unassembled WGS sequence"/>
</dbReference>
<accession>A0A0L0P3E2</accession>
<sequence>MAREVKDVVNIEVAYQITDQSLEAKENGKESALANMISRQPEKYTECTLDWNPGADFLYVNDKRFFWRFKRVRIEVMKYNGQRTEALGMGTMVEFRSFRYAPYSSRRCMWLQNGNLPSQNAKGNASILQNTYSRCYDIFTE</sequence>
<dbReference type="VEuPathDB" id="FungiDB:QG37_01693"/>
<dbReference type="VEuPathDB" id="FungiDB:CJJ07_001720"/>